<dbReference type="SUPFAM" id="SSF56784">
    <property type="entry name" value="HAD-like"/>
    <property type="match status" value="1"/>
</dbReference>
<dbReference type="GO" id="GO:0016787">
    <property type="term" value="F:hydrolase activity"/>
    <property type="evidence" value="ECO:0007669"/>
    <property type="project" value="UniProtKB-KW"/>
</dbReference>
<dbReference type="Gene3D" id="3.40.50.1000">
    <property type="entry name" value="HAD superfamily/HAD-like"/>
    <property type="match status" value="1"/>
</dbReference>
<dbReference type="Gene3D" id="1.10.150.720">
    <property type="entry name" value="Haloacid dehalogenase-like hydrolase"/>
    <property type="match status" value="1"/>
</dbReference>
<proteinExistence type="predicted"/>
<protein>
    <submittedName>
        <fullName evidence="1">Haloacid dehalogenase-like hydrolase (HAD) superfamily protein</fullName>
    </submittedName>
</protein>
<evidence type="ECO:0000313" key="2">
    <source>
        <dbReference type="Proteomes" id="UP001153555"/>
    </source>
</evidence>
<reference evidence="1" key="1">
    <citation type="submission" date="2019-12" db="EMBL/GenBank/DDBJ databases">
        <authorList>
            <person name="Scholes J."/>
        </authorList>
    </citation>
    <scope>NUCLEOTIDE SEQUENCE</scope>
</reference>
<dbReference type="InterPro" id="IPR044924">
    <property type="entry name" value="HAD-SF_hydro_IA_REG-2-like_cap"/>
</dbReference>
<comment type="caution">
    <text evidence="1">The sequence shown here is derived from an EMBL/GenBank/DDBJ whole genome shotgun (WGS) entry which is preliminary data.</text>
</comment>
<evidence type="ECO:0000313" key="1">
    <source>
        <dbReference type="EMBL" id="CAA0811237.1"/>
    </source>
</evidence>
<keyword evidence="2" id="KW-1185">Reference proteome</keyword>
<dbReference type="OrthoDB" id="1694274at2759"/>
<dbReference type="Proteomes" id="UP001153555">
    <property type="component" value="Unassembled WGS sequence"/>
</dbReference>
<dbReference type="AlphaFoldDB" id="A0A9N7MHK4"/>
<dbReference type="InterPro" id="IPR023214">
    <property type="entry name" value="HAD_sf"/>
</dbReference>
<gene>
    <name evidence="1" type="ORF">SHERM_12447</name>
</gene>
<dbReference type="PANTHER" id="PTHR46649:SF5">
    <property type="entry name" value="F14L17.7 PROTEIN"/>
    <property type="match status" value="1"/>
</dbReference>
<dbReference type="InterPro" id="IPR036412">
    <property type="entry name" value="HAD-like_sf"/>
</dbReference>
<name>A0A9N7MHK4_STRHE</name>
<accession>A0A9N7MHK4</accession>
<dbReference type="PANTHER" id="PTHR46649">
    <property type="match status" value="1"/>
</dbReference>
<dbReference type="EMBL" id="CACSLK010008332">
    <property type="protein sequence ID" value="CAA0811237.1"/>
    <property type="molecule type" value="Genomic_DNA"/>
</dbReference>
<keyword evidence="1" id="KW-0378">Hydrolase</keyword>
<sequence length="219" mass="24320">MVFQRSVSLLSKLQSCSDGFHGNSFCWHNTSDTHSSAVDATCVNDCVVYRKFELALAMTSWKIRAEKLLEGGITPSLGITCVAFFVFKQGDCRPFRKLVVSEATGCDNANYFEEVYEYYANGDSWNLPEGAYETLLCLKDSGVKLAVVSNFDYRLRKLLRDLNILHLVKGDEAHRSYKVKPSVENPSVQFGGSTAPLPPVEPSPNSMVLVSTLSTELKK</sequence>
<organism evidence="1 2">
    <name type="scientific">Striga hermonthica</name>
    <name type="common">Purple witchweed</name>
    <name type="synonym">Buchnera hermonthica</name>
    <dbReference type="NCBI Taxonomy" id="68872"/>
    <lineage>
        <taxon>Eukaryota</taxon>
        <taxon>Viridiplantae</taxon>
        <taxon>Streptophyta</taxon>
        <taxon>Embryophyta</taxon>
        <taxon>Tracheophyta</taxon>
        <taxon>Spermatophyta</taxon>
        <taxon>Magnoliopsida</taxon>
        <taxon>eudicotyledons</taxon>
        <taxon>Gunneridae</taxon>
        <taxon>Pentapetalae</taxon>
        <taxon>asterids</taxon>
        <taxon>lamiids</taxon>
        <taxon>Lamiales</taxon>
        <taxon>Orobanchaceae</taxon>
        <taxon>Buchnereae</taxon>
        <taxon>Striga</taxon>
    </lineage>
</organism>